<organism evidence="1 2">
    <name type="scientific">Carnegiea gigantea</name>
    <dbReference type="NCBI Taxonomy" id="171969"/>
    <lineage>
        <taxon>Eukaryota</taxon>
        <taxon>Viridiplantae</taxon>
        <taxon>Streptophyta</taxon>
        <taxon>Embryophyta</taxon>
        <taxon>Tracheophyta</taxon>
        <taxon>Spermatophyta</taxon>
        <taxon>Magnoliopsida</taxon>
        <taxon>eudicotyledons</taxon>
        <taxon>Gunneridae</taxon>
        <taxon>Pentapetalae</taxon>
        <taxon>Caryophyllales</taxon>
        <taxon>Cactineae</taxon>
        <taxon>Cactaceae</taxon>
        <taxon>Cactoideae</taxon>
        <taxon>Echinocereeae</taxon>
        <taxon>Carnegiea</taxon>
    </lineage>
</organism>
<dbReference type="EMBL" id="JAKOGI010000114">
    <property type="protein sequence ID" value="KAJ8443704.1"/>
    <property type="molecule type" value="Genomic_DNA"/>
</dbReference>
<keyword evidence="2" id="KW-1185">Reference proteome</keyword>
<evidence type="ECO:0000313" key="2">
    <source>
        <dbReference type="Proteomes" id="UP001153076"/>
    </source>
</evidence>
<evidence type="ECO:0000313" key="1">
    <source>
        <dbReference type="EMBL" id="KAJ8443704.1"/>
    </source>
</evidence>
<gene>
    <name evidence="1" type="ORF">Cgig2_032327</name>
</gene>
<dbReference type="Proteomes" id="UP001153076">
    <property type="component" value="Unassembled WGS sequence"/>
</dbReference>
<protein>
    <submittedName>
        <fullName evidence="1">Uncharacterized protein</fullName>
    </submittedName>
</protein>
<accession>A0A9Q1KHQ4</accession>
<reference evidence="1" key="1">
    <citation type="submission" date="2022-04" db="EMBL/GenBank/DDBJ databases">
        <title>Carnegiea gigantea Genome sequencing and assembly v2.</title>
        <authorList>
            <person name="Copetti D."/>
            <person name="Sanderson M.J."/>
            <person name="Burquez A."/>
            <person name="Wojciechowski M.F."/>
        </authorList>
    </citation>
    <scope>NUCLEOTIDE SEQUENCE</scope>
    <source>
        <strain evidence="1">SGP5-SGP5p</strain>
        <tissue evidence="1">Aerial part</tissue>
    </source>
</reference>
<sequence length="189" mass="22331">MDPLFMSVESDDHHTRDYLGEPFESLFEVSLVSRFGVPSTYGSYEPIVPSVSLISKCELGFSVPKTFVERAHSFTRISIRRIGCTLKLQRCRQFEFLKLAWNSPQFRVDYIIYTYIHVTLALFERQQPFDLLQSQFRCYEHASSTNSAKWQERKAHDDEEKYKDIGEIKVAQISKPDERNRKRLHKERK</sequence>
<name>A0A9Q1KHQ4_9CARY</name>
<proteinExistence type="predicted"/>
<dbReference type="AlphaFoldDB" id="A0A9Q1KHQ4"/>
<comment type="caution">
    <text evidence="1">The sequence shown here is derived from an EMBL/GenBank/DDBJ whole genome shotgun (WGS) entry which is preliminary data.</text>
</comment>